<dbReference type="Proteomes" id="UP001196413">
    <property type="component" value="Unassembled WGS sequence"/>
</dbReference>
<organism evidence="1 2">
    <name type="scientific">Parelaphostrongylus tenuis</name>
    <name type="common">Meningeal worm</name>
    <dbReference type="NCBI Taxonomy" id="148309"/>
    <lineage>
        <taxon>Eukaryota</taxon>
        <taxon>Metazoa</taxon>
        <taxon>Ecdysozoa</taxon>
        <taxon>Nematoda</taxon>
        <taxon>Chromadorea</taxon>
        <taxon>Rhabditida</taxon>
        <taxon>Rhabditina</taxon>
        <taxon>Rhabditomorpha</taxon>
        <taxon>Strongyloidea</taxon>
        <taxon>Metastrongylidae</taxon>
        <taxon>Parelaphostrongylus</taxon>
    </lineage>
</organism>
<reference evidence="1" key="1">
    <citation type="submission" date="2021-06" db="EMBL/GenBank/DDBJ databases">
        <title>Parelaphostrongylus tenuis whole genome reference sequence.</title>
        <authorList>
            <person name="Garwood T.J."/>
            <person name="Larsen P.A."/>
            <person name="Fountain-Jones N.M."/>
            <person name="Garbe J.R."/>
            <person name="Macchietto M.G."/>
            <person name="Kania S.A."/>
            <person name="Gerhold R.W."/>
            <person name="Richards J.E."/>
            <person name="Wolf T.M."/>
        </authorList>
    </citation>
    <scope>NUCLEOTIDE SEQUENCE</scope>
    <source>
        <strain evidence="1">MNPRO001-30</strain>
        <tissue evidence="1">Meninges</tissue>
    </source>
</reference>
<gene>
    <name evidence="1" type="primary">ASM-2_2</name>
    <name evidence="1" type="ORF">KIN20_025471</name>
</gene>
<keyword evidence="2" id="KW-1185">Reference proteome</keyword>
<dbReference type="AlphaFoldDB" id="A0AAD5QX92"/>
<accession>A0AAD5QX92</accession>
<sequence length="63" mass="7304">MAPHTMPQYEQRGPQWLYTLMKKMWSNWLPTPSLRDVHNFIDGVIKCVSAEPVTLCILSQDSN</sequence>
<proteinExistence type="predicted"/>
<protein>
    <submittedName>
        <fullName evidence="1">Sphingomyelin phosphodiesterase 2</fullName>
    </submittedName>
</protein>
<dbReference type="EMBL" id="JAHQIW010005198">
    <property type="protein sequence ID" value="KAJ1365232.1"/>
    <property type="molecule type" value="Genomic_DNA"/>
</dbReference>
<name>A0AAD5QX92_PARTN</name>
<evidence type="ECO:0000313" key="2">
    <source>
        <dbReference type="Proteomes" id="UP001196413"/>
    </source>
</evidence>
<comment type="caution">
    <text evidence="1">The sequence shown here is derived from an EMBL/GenBank/DDBJ whole genome shotgun (WGS) entry which is preliminary data.</text>
</comment>
<evidence type="ECO:0000313" key="1">
    <source>
        <dbReference type="EMBL" id="KAJ1365232.1"/>
    </source>
</evidence>